<accession>A0A239DY40</accession>
<sequence length="142" mass="14160">MARRRAPAARPRGSRRSARAVAGTLAATLFALLGLLVPAAAATGPGDAPPHRAAAGDLDSGPHAAGPPAARPYADCTAPARTWRDAPGERHSPPLDGAASSARTALPCPRYVTPRPAAAGTATASAHASLRRGRAPPSSTGI</sequence>
<organism evidence="2 3">
    <name type="scientific">Actinacidiphila glaucinigra</name>
    <dbReference type="NCBI Taxonomy" id="235986"/>
    <lineage>
        <taxon>Bacteria</taxon>
        <taxon>Bacillati</taxon>
        <taxon>Actinomycetota</taxon>
        <taxon>Actinomycetes</taxon>
        <taxon>Kitasatosporales</taxon>
        <taxon>Streptomycetaceae</taxon>
        <taxon>Actinacidiphila</taxon>
    </lineage>
</organism>
<dbReference type="Proteomes" id="UP000198280">
    <property type="component" value="Unassembled WGS sequence"/>
</dbReference>
<gene>
    <name evidence="2" type="ORF">SAMN05216252_105212</name>
</gene>
<dbReference type="AlphaFoldDB" id="A0A239DY40"/>
<reference evidence="2 3" key="1">
    <citation type="submission" date="2017-06" db="EMBL/GenBank/DDBJ databases">
        <authorList>
            <person name="Kim H.J."/>
            <person name="Triplett B.A."/>
        </authorList>
    </citation>
    <scope>NUCLEOTIDE SEQUENCE [LARGE SCALE GENOMIC DNA]</scope>
    <source>
        <strain evidence="2 3">CGMCC 4.1858</strain>
    </source>
</reference>
<protein>
    <submittedName>
        <fullName evidence="2">Uncharacterized protein</fullName>
    </submittedName>
</protein>
<feature type="compositionally biased region" description="Basic and acidic residues" evidence="1">
    <location>
        <begin position="82"/>
        <end position="93"/>
    </location>
</feature>
<feature type="compositionally biased region" description="Low complexity" evidence="1">
    <location>
        <begin position="117"/>
        <end position="128"/>
    </location>
</feature>
<evidence type="ECO:0000313" key="3">
    <source>
        <dbReference type="Proteomes" id="UP000198280"/>
    </source>
</evidence>
<name>A0A239DY40_9ACTN</name>
<feature type="compositionally biased region" description="Low complexity" evidence="1">
    <location>
        <begin position="62"/>
        <end position="74"/>
    </location>
</feature>
<feature type="region of interest" description="Disordered" evidence="1">
    <location>
        <begin position="40"/>
        <end position="142"/>
    </location>
</feature>
<dbReference type="RefSeq" id="WP_089223780.1">
    <property type="nucleotide sequence ID" value="NZ_FZOF01000005.1"/>
</dbReference>
<keyword evidence="3" id="KW-1185">Reference proteome</keyword>
<proteinExistence type="predicted"/>
<dbReference type="EMBL" id="FZOF01000005">
    <property type="protein sequence ID" value="SNS37169.1"/>
    <property type="molecule type" value="Genomic_DNA"/>
</dbReference>
<evidence type="ECO:0000313" key="2">
    <source>
        <dbReference type="EMBL" id="SNS37169.1"/>
    </source>
</evidence>
<evidence type="ECO:0000256" key="1">
    <source>
        <dbReference type="SAM" id="MobiDB-lite"/>
    </source>
</evidence>